<gene>
    <name evidence="2" type="ORF">AGLY_016483</name>
</gene>
<dbReference type="EMBL" id="VYZN01000207">
    <property type="protein sequence ID" value="KAE9523115.1"/>
    <property type="molecule type" value="Genomic_DNA"/>
</dbReference>
<protein>
    <submittedName>
        <fullName evidence="2">Uncharacterized protein</fullName>
    </submittedName>
</protein>
<feature type="region of interest" description="Disordered" evidence="1">
    <location>
        <begin position="75"/>
        <end position="155"/>
    </location>
</feature>
<dbReference type="OrthoDB" id="2306559at2759"/>
<evidence type="ECO:0000256" key="1">
    <source>
        <dbReference type="SAM" id="MobiDB-lite"/>
    </source>
</evidence>
<organism evidence="2 3">
    <name type="scientific">Aphis glycines</name>
    <name type="common">Soybean aphid</name>
    <dbReference type="NCBI Taxonomy" id="307491"/>
    <lineage>
        <taxon>Eukaryota</taxon>
        <taxon>Metazoa</taxon>
        <taxon>Ecdysozoa</taxon>
        <taxon>Arthropoda</taxon>
        <taxon>Hexapoda</taxon>
        <taxon>Insecta</taxon>
        <taxon>Pterygota</taxon>
        <taxon>Neoptera</taxon>
        <taxon>Paraneoptera</taxon>
        <taxon>Hemiptera</taxon>
        <taxon>Sternorrhyncha</taxon>
        <taxon>Aphidomorpha</taxon>
        <taxon>Aphidoidea</taxon>
        <taxon>Aphididae</taxon>
        <taxon>Aphidini</taxon>
        <taxon>Aphis</taxon>
        <taxon>Aphis</taxon>
    </lineage>
</organism>
<feature type="compositionally biased region" description="Low complexity" evidence="1">
    <location>
        <begin position="75"/>
        <end position="91"/>
    </location>
</feature>
<dbReference type="AlphaFoldDB" id="A0A6G0SYE3"/>
<name>A0A6G0SYE3_APHGL</name>
<feature type="region of interest" description="Disordered" evidence="1">
    <location>
        <begin position="194"/>
        <end position="297"/>
    </location>
</feature>
<feature type="region of interest" description="Disordered" evidence="1">
    <location>
        <begin position="333"/>
        <end position="367"/>
    </location>
</feature>
<feature type="compositionally biased region" description="Basic and acidic residues" evidence="1">
    <location>
        <begin position="259"/>
        <end position="283"/>
    </location>
</feature>
<proteinExistence type="predicted"/>
<keyword evidence="3" id="KW-1185">Reference proteome</keyword>
<reference evidence="2 3" key="1">
    <citation type="submission" date="2019-08" db="EMBL/GenBank/DDBJ databases">
        <title>The genome of the soybean aphid Biotype 1, its phylome, world population structure and adaptation to the North American continent.</title>
        <authorList>
            <person name="Giordano R."/>
            <person name="Donthu R.K."/>
            <person name="Hernandez A.G."/>
            <person name="Wright C.L."/>
            <person name="Zimin A.V."/>
        </authorList>
    </citation>
    <scope>NUCLEOTIDE SEQUENCE [LARGE SCALE GENOMIC DNA]</scope>
    <source>
        <tissue evidence="2">Whole aphids</tissue>
    </source>
</reference>
<evidence type="ECO:0000313" key="3">
    <source>
        <dbReference type="Proteomes" id="UP000475862"/>
    </source>
</evidence>
<dbReference type="Proteomes" id="UP000475862">
    <property type="component" value="Unassembled WGS sequence"/>
</dbReference>
<comment type="caution">
    <text evidence="2">The sequence shown here is derived from an EMBL/GenBank/DDBJ whole genome shotgun (WGS) entry which is preliminary data.</text>
</comment>
<evidence type="ECO:0000313" key="2">
    <source>
        <dbReference type="EMBL" id="KAE9523115.1"/>
    </source>
</evidence>
<accession>A0A6G0SYE3</accession>
<sequence>MFTVPQFEQVVDRDITPAVYPRLLEFLHVDIQSTGQKSHRVNTRPGPSRCFTVGFPWSVPVLSCPLHGGRSGYAADGAAAGPPGDGEPTPGRTAGRDAASDRSSVGPRSADGDGPATASRLPVRRPGARATAGVSPAPPTLLRRPEPDPPRSSEPILIPKLRIGFADFPSLHYSMRLEAAHLGDLLRISVRTDAKTPRGPLSNFQGPRGGHGHRRNERCSSRSRPYRPARGFQGRTTLTEKRELFPDPPAASSSSFRSPGRDKRAPNTRERFRVGVRNTDRIPSRPMGDSKTPSPVDRLTLGQRLFTRNPSPRQPPRAPLEYLLLPPRSAPPAAPGGLATCPSTHPAAPSYSSGLAGTGRRERRPAPLCRRRPSIGTTLQRHPFSELVASAADSDFHGHRPAVISNQRLSWSLNTRRFRRLNSAFGSSRSASSAYQKWPTKRLGFRRRLRTRFTRCTR</sequence>